<feature type="transmembrane region" description="Helical" evidence="1">
    <location>
        <begin position="143"/>
        <end position="162"/>
    </location>
</feature>
<feature type="transmembrane region" description="Helical" evidence="1">
    <location>
        <begin position="6"/>
        <end position="25"/>
    </location>
</feature>
<dbReference type="Pfam" id="PF02517">
    <property type="entry name" value="Rce1-like"/>
    <property type="match status" value="1"/>
</dbReference>
<evidence type="ECO:0000313" key="4">
    <source>
        <dbReference type="Proteomes" id="UP000671862"/>
    </source>
</evidence>
<evidence type="ECO:0000259" key="2">
    <source>
        <dbReference type="Pfam" id="PF02517"/>
    </source>
</evidence>
<evidence type="ECO:0000313" key="3">
    <source>
        <dbReference type="EMBL" id="QTA38331.1"/>
    </source>
</evidence>
<feature type="domain" description="CAAX prenyl protease 2/Lysostaphin resistance protein A-like" evidence="2">
    <location>
        <begin position="110"/>
        <end position="211"/>
    </location>
</feature>
<keyword evidence="3" id="KW-0378">Hydrolase</keyword>
<dbReference type="Proteomes" id="UP000671862">
    <property type="component" value="Chromosome"/>
</dbReference>
<accession>A0ABX7S8Y8</accession>
<protein>
    <submittedName>
        <fullName evidence="3">CPBP family intramembrane metalloprotease</fullName>
    </submittedName>
</protein>
<evidence type="ECO:0000256" key="1">
    <source>
        <dbReference type="SAM" id="Phobius"/>
    </source>
</evidence>
<dbReference type="GO" id="GO:0008237">
    <property type="term" value="F:metallopeptidase activity"/>
    <property type="evidence" value="ECO:0007669"/>
    <property type="project" value="UniProtKB-KW"/>
</dbReference>
<feature type="transmembrane region" description="Helical" evidence="1">
    <location>
        <begin position="174"/>
        <end position="193"/>
    </location>
</feature>
<dbReference type="InterPro" id="IPR003675">
    <property type="entry name" value="Rce1/LyrA-like_dom"/>
</dbReference>
<keyword evidence="3" id="KW-0645">Protease</keyword>
<keyword evidence="1" id="KW-0472">Membrane</keyword>
<proteinExistence type="predicted"/>
<feature type="transmembrane region" description="Helical" evidence="1">
    <location>
        <begin position="71"/>
        <end position="91"/>
    </location>
</feature>
<keyword evidence="1" id="KW-0812">Transmembrane</keyword>
<organism evidence="3 4">
    <name type="scientific">Thermosipho ferrireducens</name>
    <dbReference type="NCBI Taxonomy" id="2571116"/>
    <lineage>
        <taxon>Bacteria</taxon>
        <taxon>Thermotogati</taxon>
        <taxon>Thermotogota</taxon>
        <taxon>Thermotogae</taxon>
        <taxon>Thermotogales</taxon>
        <taxon>Fervidobacteriaceae</taxon>
        <taxon>Thermosipho</taxon>
    </lineage>
</organism>
<keyword evidence="4" id="KW-1185">Reference proteome</keyword>
<sequence>MKLIGIIIILLLHWYIIQKIANQFIKKIKFDIFKLHTILAPINILLTFIFIKFSNLSLKDAGFTIGNLKEGLISIFLIGLPAAVISAFFTSKTAKETFKEISYLLPDSKWKIIYMGILVGPVEETLYRGFLQGNLSTIIHGNLFIFNFSTILASIIFTFIHYLNTVNKAESLKVFLSMIPVRFVAALILGYSFQISRSLIYPIIIHNLIDGFNITALDKAKSR</sequence>
<gene>
    <name evidence="3" type="ORF">JYK00_01990</name>
</gene>
<feature type="transmembrane region" description="Helical" evidence="1">
    <location>
        <begin position="32"/>
        <end position="51"/>
    </location>
</feature>
<keyword evidence="1" id="KW-1133">Transmembrane helix</keyword>
<name>A0ABX7S8Y8_9BACT</name>
<dbReference type="EMBL" id="CP071446">
    <property type="protein sequence ID" value="QTA38331.1"/>
    <property type="molecule type" value="Genomic_DNA"/>
</dbReference>
<dbReference type="RefSeq" id="WP_207567050.1">
    <property type="nucleotide sequence ID" value="NZ_CP071446.1"/>
</dbReference>
<reference evidence="3 4" key="1">
    <citation type="submission" date="2021-03" db="EMBL/GenBank/DDBJ databases">
        <title>Thermosipho ferrireducens sp.nov., an anaerobic thermophilic iron-reducing bacterium isolated from a deep-sea hydrothermal sulfide deposits.</title>
        <authorList>
            <person name="Zeng X."/>
            <person name="Chen Y."/>
            <person name="Shao Z."/>
        </authorList>
    </citation>
    <scope>NUCLEOTIDE SEQUENCE [LARGE SCALE GENOMIC DNA]</scope>
    <source>
        <strain evidence="3 4">JL129W03</strain>
    </source>
</reference>
<keyword evidence="3" id="KW-0482">Metalloprotease</keyword>